<dbReference type="Proteomes" id="UP000007652">
    <property type="component" value="Unassembled WGS sequence"/>
</dbReference>
<dbReference type="RefSeq" id="WP_008908069.1">
    <property type="nucleotide sequence ID" value="NZ_CAKP01000032.1"/>
</dbReference>
<name>I7KSZ7_9CLOT</name>
<dbReference type="STRING" id="857293.CAAU_0709"/>
<dbReference type="InterPro" id="IPR046342">
    <property type="entry name" value="CBS_dom_sf"/>
</dbReference>
<dbReference type="eggNOG" id="COG0517">
    <property type="taxonomic scope" value="Bacteria"/>
</dbReference>
<evidence type="ECO:0000259" key="3">
    <source>
        <dbReference type="PROSITE" id="PS51371"/>
    </source>
</evidence>
<dbReference type="SUPFAM" id="SSF54631">
    <property type="entry name" value="CBS-domain pair"/>
    <property type="match status" value="1"/>
</dbReference>
<dbReference type="OrthoDB" id="9802114at2"/>
<dbReference type="CDD" id="cd04622">
    <property type="entry name" value="CBS_pair_HRP1_like"/>
    <property type="match status" value="1"/>
</dbReference>
<feature type="domain" description="CBS" evidence="3">
    <location>
        <begin position="7"/>
        <end position="66"/>
    </location>
</feature>
<keyword evidence="1 2" id="KW-0129">CBS domain</keyword>
<comment type="caution">
    <text evidence="4">The sequence shown here is derived from an EMBL/GenBank/DDBJ whole genome shotgun (WGS) entry which is preliminary data.</text>
</comment>
<keyword evidence="5" id="KW-1185">Reference proteome</keyword>
<protein>
    <submittedName>
        <fullName evidence="4">Inosine-5'-monophosphate dehydrogenase</fullName>
        <ecNumber evidence="4">1.1.1.205</ecNumber>
    </submittedName>
</protein>
<dbReference type="PANTHER" id="PTHR43080">
    <property type="entry name" value="CBS DOMAIN-CONTAINING PROTEIN CBSX3, MITOCHONDRIAL"/>
    <property type="match status" value="1"/>
</dbReference>
<dbReference type="Gene3D" id="3.10.580.10">
    <property type="entry name" value="CBS-domain"/>
    <property type="match status" value="1"/>
</dbReference>
<gene>
    <name evidence="4" type="ORF">CAAU_0709</name>
</gene>
<dbReference type="AlphaFoldDB" id="I7KSZ7"/>
<dbReference type="SMART" id="SM00116">
    <property type="entry name" value="CBS"/>
    <property type="match status" value="2"/>
</dbReference>
<dbReference type="EC" id="1.1.1.205" evidence="4"/>
<dbReference type="PANTHER" id="PTHR43080:SF2">
    <property type="entry name" value="CBS DOMAIN-CONTAINING PROTEIN"/>
    <property type="match status" value="1"/>
</dbReference>
<dbReference type="GO" id="GO:0003938">
    <property type="term" value="F:IMP dehydrogenase activity"/>
    <property type="evidence" value="ECO:0007669"/>
    <property type="project" value="UniProtKB-EC"/>
</dbReference>
<dbReference type="EMBL" id="CAKP01000032">
    <property type="protein sequence ID" value="CCJ32793.1"/>
    <property type="molecule type" value="Genomic_DNA"/>
</dbReference>
<organism evidence="4 5">
    <name type="scientific">Caloramator australicus RC3</name>
    <dbReference type="NCBI Taxonomy" id="857293"/>
    <lineage>
        <taxon>Bacteria</taxon>
        <taxon>Bacillati</taxon>
        <taxon>Bacillota</taxon>
        <taxon>Clostridia</taxon>
        <taxon>Eubacteriales</taxon>
        <taxon>Clostridiaceae</taxon>
        <taxon>Caloramator</taxon>
    </lineage>
</organism>
<evidence type="ECO:0000256" key="2">
    <source>
        <dbReference type="PROSITE-ProRule" id="PRU00703"/>
    </source>
</evidence>
<keyword evidence="4" id="KW-0560">Oxidoreductase</keyword>
<sequence>MKVKDFMTTNVAYVTPNTPVVEIAKIMKDKNVGSVPVLDGDKVVGIVTDRDIVLRDIAFGKNPNEVLAKDVMTVGVTTANPNMDIHDAARIMAEKQVRRLPVVENGRLVGMLAIGDIAVESKLADDAGEALSDISKPTHILYY</sequence>
<proteinExistence type="predicted"/>
<feature type="domain" description="CBS" evidence="3">
    <location>
        <begin position="72"/>
        <end position="127"/>
    </location>
</feature>
<accession>I7KSZ7</accession>
<dbReference type="PROSITE" id="PS51371">
    <property type="entry name" value="CBS"/>
    <property type="match status" value="2"/>
</dbReference>
<evidence type="ECO:0000256" key="1">
    <source>
        <dbReference type="ARBA" id="ARBA00023122"/>
    </source>
</evidence>
<evidence type="ECO:0000313" key="5">
    <source>
        <dbReference type="Proteomes" id="UP000007652"/>
    </source>
</evidence>
<evidence type="ECO:0000313" key="4">
    <source>
        <dbReference type="EMBL" id="CCJ32793.1"/>
    </source>
</evidence>
<dbReference type="InterPro" id="IPR051257">
    <property type="entry name" value="Diverse_CBS-Domain"/>
</dbReference>
<dbReference type="InterPro" id="IPR000644">
    <property type="entry name" value="CBS_dom"/>
</dbReference>
<dbReference type="Pfam" id="PF00571">
    <property type="entry name" value="CBS"/>
    <property type="match status" value="2"/>
</dbReference>
<reference evidence="4 5" key="1">
    <citation type="journal article" date="2011" name="J. Bacteriol.">
        <title>Draft genome sequence of Caloramator australicus strain RC3T, a thermoanaerobe from the Great Artesian Basin of Australia.</title>
        <authorList>
            <person name="Ogg C.D."/>
            <person name="Patel B.K.C."/>
        </authorList>
    </citation>
    <scope>NUCLEOTIDE SEQUENCE [LARGE SCALE GENOMIC DNA]</scope>
    <source>
        <strain evidence="4 5">RC3</strain>
    </source>
</reference>